<feature type="domain" description="Serine-threonine/tyrosine-protein kinase catalytic" evidence="1">
    <location>
        <begin position="54"/>
        <end position="237"/>
    </location>
</feature>
<dbReference type="Proteomes" id="UP000326799">
    <property type="component" value="Unassembled WGS sequence"/>
</dbReference>
<keyword evidence="3" id="KW-1185">Reference proteome</keyword>
<protein>
    <submittedName>
        <fullName evidence="2">Serine/threonine-protein kinase HT1</fullName>
    </submittedName>
</protein>
<dbReference type="AlphaFoldDB" id="A0A5N6ECA9"/>
<evidence type="ECO:0000313" key="3">
    <source>
        <dbReference type="Proteomes" id="UP000326799"/>
    </source>
</evidence>
<dbReference type="Pfam" id="PF07714">
    <property type="entry name" value="PK_Tyr_Ser-Thr"/>
    <property type="match status" value="1"/>
</dbReference>
<dbReference type="InterPro" id="IPR051681">
    <property type="entry name" value="Ser/Thr_Kinases-Pseudokinases"/>
</dbReference>
<dbReference type="EMBL" id="ML733513">
    <property type="protein sequence ID" value="KAB8215048.1"/>
    <property type="molecule type" value="Genomic_DNA"/>
</dbReference>
<dbReference type="PANTHER" id="PTHR44329">
    <property type="entry name" value="SERINE/THREONINE-PROTEIN KINASE TNNI3K-RELATED"/>
    <property type="match status" value="1"/>
</dbReference>
<keyword evidence="2" id="KW-0808">Transferase</keyword>
<accession>A0A5N6ECA9</accession>
<dbReference type="GO" id="GO:0004674">
    <property type="term" value="F:protein serine/threonine kinase activity"/>
    <property type="evidence" value="ECO:0007669"/>
    <property type="project" value="TreeGrafter"/>
</dbReference>
<sequence>MASSQFIYLNGQPILESEVLSYGESGVVIHREGMAIKTPLKHPWSSEADVQMNMEAIQREQEAYRRFQSSEKSRVDCIVPCIGLLPDAIQLAYMERGDLRSYLQNQRPPIYAQLLWCCQMARALEQAHDHCVLVGNIATRNFLLDSDLSIKLCGLSEASILPLGTPMETVDDNGFSIHTDIGQLGAVMYEVTTGQRCDWDLFKDSLPDDSRATWPARVSLPSTGRVWLGPIIEKCWTPSGFQNAHCLLRELISFVPLLEAIDRAVQRVLPWT</sequence>
<organism evidence="2 3">
    <name type="scientific">Aspergillus novoparasiticus</name>
    <dbReference type="NCBI Taxonomy" id="986946"/>
    <lineage>
        <taxon>Eukaryota</taxon>
        <taxon>Fungi</taxon>
        <taxon>Dikarya</taxon>
        <taxon>Ascomycota</taxon>
        <taxon>Pezizomycotina</taxon>
        <taxon>Eurotiomycetes</taxon>
        <taxon>Eurotiomycetidae</taxon>
        <taxon>Eurotiales</taxon>
        <taxon>Aspergillaceae</taxon>
        <taxon>Aspergillus</taxon>
        <taxon>Aspergillus subgen. Circumdati</taxon>
    </lineage>
</organism>
<dbReference type="InterPro" id="IPR001245">
    <property type="entry name" value="Ser-Thr/Tyr_kinase_cat_dom"/>
</dbReference>
<dbReference type="SUPFAM" id="SSF56112">
    <property type="entry name" value="Protein kinase-like (PK-like)"/>
    <property type="match status" value="1"/>
</dbReference>
<dbReference type="InterPro" id="IPR011009">
    <property type="entry name" value="Kinase-like_dom_sf"/>
</dbReference>
<dbReference type="Gene3D" id="1.10.510.10">
    <property type="entry name" value="Transferase(Phosphotransferase) domain 1"/>
    <property type="match status" value="1"/>
</dbReference>
<reference evidence="2 3" key="1">
    <citation type="submission" date="2019-04" db="EMBL/GenBank/DDBJ databases">
        <title>Fungal friends and foes A comparative genomics study of 23 Aspergillus species from section Flavi.</title>
        <authorList>
            <consortium name="DOE Joint Genome Institute"/>
            <person name="Kjaerbolling I."/>
            <person name="Vesth T.C."/>
            <person name="Frisvad J.C."/>
            <person name="Nybo J.L."/>
            <person name="Theobald S."/>
            <person name="Kildgaard S."/>
            <person name="Petersen T.I."/>
            <person name="Kuo A."/>
            <person name="Sato A."/>
            <person name="Lyhne E.K."/>
            <person name="Kogle M.E."/>
            <person name="Wiebenga A."/>
            <person name="Kun R.S."/>
            <person name="Lubbers R.J."/>
            <person name="Makela M.R."/>
            <person name="Barry K."/>
            <person name="Chovatia M."/>
            <person name="Clum A."/>
            <person name="Daum C."/>
            <person name="Haridas S."/>
            <person name="He G."/>
            <person name="LaButti K."/>
            <person name="Lipzen A."/>
            <person name="Mondo S."/>
            <person name="Pangilinan J."/>
            <person name="Riley R."/>
            <person name="Salamov A."/>
            <person name="Simmons B.A."/>
            <person name="Magnuson J.K."/>
            <person name="Henrissat B."/>
            <person name="Mortensen U.H."/>
            <person name="Larsen T.O."/>
            <person name="De vries R.P."/>
            <person name="Grigoriev I.V."/>
            <person name="Machida M."/>
            <person name="Baker S.E."/>
            <person name="Andersen M.R."/>
        </authorList>
    </citation>
    <scope>NUCLEOTIDE SEQUENCE [LARGE SCALE GENOMIC DNA]</scope>
    <source>
        <strain evidence="2 3">CBS 126849</strain>
    </source>
</reference>
<proteinExistence type="predicted"/>
<evidence type="ECO:0000313" key="2">
    <source>
        <dbReference type="EMBL" id="KAB8215048.1"/>
    </source>
</evidence>
<gene>
    <name evidence="2" type="ORF">BDV33DRAFT_195539</name>
</gene>
<keyword evidence="2" id="KW-0418">Kinase</keyword>
<evidence type="ECO:0000259" key="1">
    <source>
        <dbReference type="Pfam" id="PF07714"/>
    </source>
</evidence>
<name>A0A5N6ECA9_9EURO</name>